<keyword evidence="1 2" id="KW-0597">Phosphoprotein</keyword>
<proteinExistence type="predicted"/>
<reference evidence="4" key="1">
    <citation type="submission" date="2016-02" db="EMBL/GenBank/DDBJ databases">
        <title>Halorhodospira halochloris DSM-1059 complete genome, version 2.</title>
        <authorList>
            <person name="Tsukatani Y."/>
        </authorList>
    </citation>
    <scope>NUCLEOTIDE SEQUENCE</scope>
    <source>
        <strain evidence="4">DSM 1059</strain>
    </source>
</reference>
<dbReference type="SMART" id="SM00448">
    <property type="entry name" value="REC"/>
    <property type="match status" value="1"/>
</dbReference>
<accession>A0A0X8X659</accession>
<protein>
    <submittedName>
        <fullName evidence="4">Chemotaxis regulator-transmits chemoreceptor signals to flagelllar motor components CheY</fullName>
    </submittedName>
</protein>
<keyword evidence="5" id="KW-1185">Reference proteome</keyword>
<feature type="modified residue" description="4-aspartylphosphate" evidence="2">
    <location>
        <position position="52"/>
    </location>
</feature>
<gene>
    <name evidence="4" type="primary">cheY_2</name>
    <name evidence="4" type="ORF">HH1059_23000</name>
</gene>
<name>A0A0X8X659_HALHR</name>
<evidence type="ECO:0000256" key="1">
    <source>
        <dbReference type="ARBA" id="ARBA00022553"/>
    </source>
</evidence>
<dbReference type="EMBL" id="AP017372">
    <property type="protein sequence ID" value="BAU56370.1"/>
    <property type="molecule type" value="Genomic_DNA"/>
</dbReference>
<dbReference type="Pfam" id="PF00072">
    <property type="entry name" value="Response_reg"/>
    <property type="match status" value="1"/>
</dbReference>
<dbReference type="InterPro" id="IPR050595">
    <property type="entry name" value="Bact_response_regulator"/>
</dbReference>
<dbReference type="InterPro" id="IPR001789">
    <property type="entry name" value="Sig_transdc_resp-reg_receiver"/>
</dbReference>
<dbReference type="Gene3D" id="3.40.50.2300">
    <property type="match status" value="1"/>
</dbReference>
<evidence type="ECO:0000313" key="4">
    <source>
        <dbReference type="EMBL" id="BAU56370.1"/>
    </source>
</evidence>
<organism evidence="4 5">
    <name type="scientific">Halorhodospira halochloris</name>
    <name type="common">Ectothiorhodospira halochloris</name>
    <dbReference type="NCBI Taxonomy" id="1052"/>
    <lineage>
        <taxon>Bacteria</taxon>
        <taxon>Pseudomonadati</taxon>
        <taxon>Pseudomonadota</taxon>
        <taxon>Gammaproteobacteria</taxon>
        <taxon>Chromatiales</taxon>
        <taxon>Ectothiorhodospiraceae</taxon>
        <taxon>Halorhodospira</taxon>
    </lineage>
</organism>
<evidence type="ECO:0000259" key="3">
    <source>
        <dbReference type="PROSITE" id="PS50110"/>
    </source>
</evidence>
<dbReference type="PROSITE" id="PS50110">
    <property type="entry name" value="RESPONSE_REGULATORY"/>
    <property type="match status" value="1"/>
</dbReference>
<evidence type="ECO:0000313" key="5">
    <source>
        <dbReference type="Proteomes" id="UP000218890"/>
    </source>
</evidence>
<dbReference type="RefSeq" id="WP_096406128.1">
    <property type="nucleotide sequence ID" value="NZ_AP017372.2"/>
</dbReference>
<dbReference type="GO" id="GO:0000160">
    <property type="term" value="P:phosphorelay signal transduction system"/>
    <property type="evidence" value="ECO:0007669"/>
    <property type="project" value="InterPro"/>
</dbReference>
<dbReference type="InterPro" id="IPR011006">
    <property type="entry name" value="CheY-like_superfamily"/>
</dbReference>
<dbReference type="PANTHER" id="PTHR44591:SF25">
    <property type="entry name" value="CHEMOTAXIS TWO-COMPONENT RESPONSE REGULATOR"/>
    <property type="match status" value="1"/>
</dbReference>
<dbReference type="Proteomes" id="UP000218890">
    <property type="component" value="Chromosome"/>
</dbReference>
<evidence type="ECO:0000256" key="2">
    <source>
        <dbReference type="PROSITE-ProRule" id="PRU00169"/>
    </source>
</evidence>
<dbReference type="PANTHER" id="PTHR44591">
    <property type="entry name" value="STRESS RESPONSE REGULATOR PROTEIN 1"/>
    <property type="match status" value="1"/>
</dbReference>
<dbReference type="KEGG" id="hhk:HH1059_23000"/>
<dbReference type="CDD" id="cd17562">
    <property type="entry name" value="REC_CheY4-like"/>
    <property type="match status" value="1"/>
</dbReference>
<sequence length="120" mass="13070">MVKILAVDDSASMRQMVTYTLKQSGFEVTEAVDGKDALTKAKGGSFDLVITDVNMPNMDGITLVKELRALPAFKFKPILLLTTESAPEKKQEGKQAGATGWLVKPFDPDQLINTIKKVVS</sequence>
<dbReference type="OrthoDB" id="9800897at2"/>
<dbReference type="SUPFAM" id="SSF52172">
    <property type="entry name" value="CheY-like"/>
    <property type="match status" value="1"/>
</dbReference>
<feature type="domain" description="Response regulatory" evidence="3">
    <location>
        <begin position="3"/>
        <end position="119"/>
    </location>
</feature>
<dbReference type="AlphaFoldDB" id="A0A0X8X659"/>